<evidence type="ECO:0000313" key="2">
    <source>
        <dbReference type="EnsemblPlants" id="AUR62019514-RA:cds"/>
    </source>
</evidence>
<protein>
    <recommendedName>
        <fullName evidence="1">DUF4216 domain-containing protein</fullName>
    </recommendedName>
</protein>
<dbReference type="Pfam" id="PF13952">
    <property type="entry name" value="DUF4216"/>
    <property type="match status" value="1"/>
</dbReference>
<dbReference type="PANTHER" id="PTHR48258">
    <property type="entry name" value="DUF4218 DOMAIN-CONTAINING PROTEIN-RELATED"/>
    <property type="match status" value="1"/>
</dbReference>
<dbReference type="PANTHER" id="PTHR48258:SF8">
    <property type="entry name" value="DUF4216 DOMAIN-CONTAINING PROTEIN"/>
    <property type="match status" value="1"/>
</dbReference>
<dbReference type="OMA" id="NTKARRY"/>
<sequence>MAATCYFHQHLIMSNAKKDLFLKVLKETKLPFGYASNIGRCVHVKERNFSGYKTHDAHVVLRHLLQVAVRKTLPKNVAVPLTRLGNFFHGKLKSYVQNTSNSKGSIEEGEHQIWVNSQGQKRRWDGAQSHSLDFIDWFFEKVQREQVNGELFWLAKGPNPKARRYNGYFINGYRFYTRECDSRLKTQNSGVTLTALTSSFASSRDQNLVDGNVTYCGIIEEIFEVDFWSQFSVVLFKCDWFLGDIDEFGLTYVNFKKKCSKDDPFVLAFQEPSDSSSNNMPSFDANHIHVGAGGGEVRAVNIDDLSDSEDVNNLEDDIDFDYADWNCMDATDDIPAHEP</sequence>
<dbReference type="EnsemblPlants" id="AUR62019514-RA">
    <property type="protein sequence ID" value="AUR62019514-RA:cds"/>
    <property type="gene ID" value="AUR62019514"/>
</dbReference>
<accession>A0A803LVL3</accession>
<dbReference type="Proteomes" id="UP000596660">
    <property type="component" value="Unplaced"/>
</dbReference>
<organism evidence="2 3">
    <name type="scientific">Chenopodium quinoa</name>
    <name type="common">Quinoa</name>
    <dbReference type="NCBI Taxonomy" id="63459"/>
    <lineage>
        <taxon>Eukaryota</taxon>
        <taxon>Viridiplantae</taxon>
        <taxon>Streptophyta</taxon>
        <taxon>Embryophyta</taxon>
        <taxon>Tracheophyta</taxon>
        <taxon>Spermatophyta</taxon>
        <taxon>Magnoliopsida</taxon>
        <taxon>eudicotyledons</taxon>
        <taxon>Gunneridae</taxon>
        <taxon>Pentapetalae</taxon>
        <taxon>Caryophyllales</taxon>
        <taxon>Chenopodiaceae</taxon>
        <taxon>Chenopodioideae</taxon>
        <taxon>Atripliceae</taxon>
        <taxon>Chenopodium</taxon>
    </lineage>
</organism>
<dbReference type="Gramene" id="AUR62019514-RA">
    <property type="protein sequence ID" value="AUR62019514-RA:cds"/>
    <property type="gene ID" value="AUR62019514"/>
</dbReference>
<feature type="domain" description="DUF4216" evidence="1">
    <location>
        <begin position="224"/>
        <end position="270"/>
    </location>
</feature>
<keyword evidence="3" id="KW-1185">Reference proteome</keyword>
<evidence type="ECO:0000259" key="1">
    <source>
        <dbReference type="Pfam" id="PF13952"/>
    </source>
</evidence>
<evidence type="ECO:0000313" key="3">
    <source>
        <dbReference type="Proteomes" id="UP000596660"/>
    </source>
</evidence>
<proteinExistence type="predicted"/>
<reference evidence="2" key="2">
    <citation type="submission" date="2021-03" db="UniProtKB">
        <authorList>
            <consortium name="EnsemblPlants"/>
        </authorList>
    </citation>
    <scope>IDENTIFICATION</scope>
</reference>
<dbReference type="InterPro" id="IPR025312">
    <property type="entry name" value="DUF4216"/>
</dbReference>
<name>A0A803LVL3_CHEQI</name>
<reference evidence="2" key="1">
    <citation type="journal article" date="2017" name="Nature">
        <title>The genome of Chenopodium quinoa.</title>
        <authorList>
            <person name="Jarvis D.E."/>
            <person name="Ho Y.S."/>
            <person name="Lightfoot D.J."/>
            <person name="Schmoeckel S.M."/>
            <person name="Li B."/>
            <person name="Borm T.J.A."/>
            <person name="Ohyanagi H."/>
            <person name="Mineta K."/>
            <person name="Michell C.T."/>
            <person name="Saber N."/>
            <person name="Kharbatia N.M."/>
            <person name="Rupper R.R."/>
            <person name="Sharp A.R."/>
            <person name="Dally N."/>
            <person name="Boughton B.A."/>
            <person name="Woo Y.H."/>
            <person name="Gao G."/>
            <person name="Schijlen E.G.W.M."/>
            <person name="Guo X."/>
            <person name="Momin A.A."/>
            <person name="Negrao S."/>
            <person name="Al-Babili S."/>
            <person name="Gehring C."/>
            <person name="Roessner U."/>
            <person name="Jung C."/>
            <person name="Murphy K."/>
            <person name="Arold S.T."/>
            <person name="Gojobori T."/>
            <person name="van der Linden C.G."/>
            <person name="van Loo E.N."/>
            <person name="Jellen E.N."/>
            <person name="Maughan P.J."/>
            <person name="Tester M."/>
        </authorList>
    </citation>
    <scope>NUCLEOTIDE SEQUENCE [LARGE SCALE GENOMIC DNA]</scope>
    <source>
        <strain evidence="2">cv. PI 614886</strain>
    </source>
</reference>
<dbReference type="AlphaFoldDB" id="A0A803LVL3"/>